<dbReference type="EMBL" id="RFAQ01000023">
    <property type="protein sequence ID" value="RMD01103.1"/>
    <property type="molecule type" value="Genomic_DNA"/>
</dbReference>
<dbReference type="RefSeq" id="WP_122058909.1">
    <property type="nucleotide sequence ID" value="NZ_RFAQ01000023.1"/>
</dbReference>
<feature type="domain" description="DUF2357" evidence="1">
    <location>
        <begin position="106"/>
        <end position="348"/>
    </location>
</feature>
<evidence type="ECO:0000259" key="1">
    <source>
        <dbReference type="Pfam" id="PF09823"/>
    </source>
</evidence>
<dbReference type="Proteomes" id="UP000277999">
    <property type="component" value="Unassembled WGS sequence"/>
</dbReference>
<comment type="caution">
    <text evidence="2">The sequence shown here is derived from an EMBL/GenBank/DDBJ whole genome shotgun (WGS) entry which is preliminary data.</text>
</comment>
<dbReference type="InterPro" id="IPR007505">
    <property type="entry name" value="PDDEXK_7"/>
</dbReference>
<accession>A0A3M0SRF9</accession>
<sequence length="572" mass="66478">MDLQPSGRSKEELLYLETDKIYFTIKGKNRNCEIDDKDVDGMGYSISYEEKGVNLIVYTKKAYFFEYENYELLIEKKDKDIDLSFYHENKDIRNKITKNRSGSLSGVVTFKGEIGYSDLVIRVNGKDHFIIQVEVFPTKIDYRKDYMAIRSDVNEEIYNLAFDFLKRTYSLGGLSKHKGDSLSEYYSISNYIFEKLKKALNIIIAMPHHLLVNETQVVPYHKLKNVTSETIKWLEKRPEKLVKKKDKLLPVEALEVRKKVTLDTNENRFFKFIVKSILFKLKELRKKYLKLGRAVDTSFISRLEGFTKTMNKYLTSTFLKNVGEYEFRENSSMVFKMAIGYKDVYKYYLMLQKGLTLKGELFKLNIKDLPLLYEYWCFIKINGILRKNYNLISNDTVKVNNNGIFVALKKGVESKVVYENPENGERFVLSYNSKMPSETVGQKPDNVLAIDKIGEKATYNYIFDAKYKLDRAAKGSSYEKHNKTPGPKEEDINTMHRYRDAIVRKNEETGRYEKIVSGAFVLFPYGNEGEYSKHPLYKSIDTVNIGGIPFLPSATKLMEEFLGEIIGGIDSF</sequence>
<dbReference type="AlphaFoldDB" id="A0A3M0SRF9"/>
<organism evidence="2 3">
    <name type="scientific">Clostridium autoethanogenum</name>
    <dbReference type="NCBI Taxonomy" id="84023"/>
    <lineage>
        <taxon>Bacteria</taxon>
        <taxon>Bacillati</taxon>
        <taxon>Bacillota</taxon>
        <taxon>Clostridia</taxon>
        <taxon>Eubacteriales</taxon>
        <taxon>Clostridiaceae</taxon>
        <taxon>Clostridium</taxon>
    </lineage>
</organism>
<dbReference type="InterPro" id="IPR018633">
    <property type="entry name" value="DUF2357"/>
</dbReference>
<dbReference type="Pfam" id="PF04411">
    <property type="entry name" value="PDDEXK_7"/>
    <property type="match status" value="1"/>
</dbReference>
<proteinExistence type="predicted"/>
<name>A0A3M0SRF9_9CLOT</name>
<dbReference type="Pfam" id="PF09823">
    <property type="entry name" value="DUF2357"/>
    <property type="match status" value="1"/>
</dbReference>
<gene>
    <name evidence="2" type="ORF">D9O40_09040</name>
</gene>
<evidence type="ECO:0000313" key="2">
    <source>
        <dbReference type="EMBL" id="RMD01103.1"/>
    </source>
</evidence>
<evidence type="ECO:0000313" key="3">
    <source>
        <dbReference type="Proteomes" id="UP000277999"/>
    </source>
</evidence>
<reference evidence="2 3" key="1">
    <citation type="submission" date="2018-10" db="EMBL/GenBank/DDBJ databases">
        <title>Genome-centric metagenomics revealed C2 chemical producing, CO utilizing Clostridium with novel acetogenic gene cluster.</title>
        <authorList>
            <person name="Kang H."/>
            <person name="Park B."/>
            <person name="Choi I.G."/>
            <person name="Chang I.S."/>
        </authorList>
    </citation>
    <scope>NUCLEOTIDE SEQUENCE [LARGE SCALE GENOMIC DNA]</scope>
    <source>
        <strain evidence="2 3">H21-9</strain>
    </source>
</reference>
<protein>
    <submittedName>
        <fullName evidence="2">DUF2357 domain-containing protein</fullName>
    </submittedName>
</protein>